<accession>A0A0E0JJ60</accession>
<organism evidence="1">
    <name type="scientific">Oryza punctata</name>
    <name type="common">Red rice</name>
    <dbReference type="NCBI Taxonomy" id="4537"/>
    <lineage>
        <taxon>Eukaryota</taxon>
        <taxon>Viridiplantae</taxon>
        <taxon>Streptophyta</taxon>
        <taxon>Embryophyta</taxon>
        <taxon>Tracheophyta</taxon>
        <taxon>Spermatophyta</taxon>
        <taxon>Magnoliopsida</taxon>
        <taxon>Liliopsida</taxon>
        <taxon>Poales</taxon>
        <taxon>Poaceae</taxon>
        <taxon>BOP clade</taxon>
        <taxon>Oryzoideae</taxon>
        <taxon>Oryzeae</taxon>
        <taxon>Oryzinae</taxon>
        <taxon>Oryza</taxon>
    </lineage>
</organism>
<evidence type="ECO:0000313" key="1">
    <source>
        <dbReference type="EnsemblPlants" id="OPUNC01G17200.1"/>
    </source>
</evidence>
<sequence>MIYFHKNKFPTSCIYSIFLVPNQPLSPQLHFFLFFRFESIHYLSPHIGDAPWRRTTVPWRLTAVAGERWPAVVEANALLCASLLDVGQHLNNKEVFTSAKSNNRWLLHVGDISRTSESYICTSCSMWLVAKDRVESTGMVSYDVRASMQVNLLLLKGTLRLNLLLLNERM</sequence>
<reference evidence="1" key="2">
    <citation type="submission" date="2018-05" db="EMBL/GenBank/DDBJ databases">
        <title>OpunRS2 (Oryza punctata Reference Sequence Version 2).</title>
        <authorList>
            <person name="Zhang J."/>
            <person name="Kudrna D."/>
            <person name="Lee S."/>
            <person name="Talag J."/>
            <person name="Welchert J."/>
            <person name="Wing R.A."/>
        </authorList>
    </citation>
    <scope>NUCLEOTIDE SEQUENCE [LARGE SCALE GENOMIC DNA]</scope>
</reference>
<dbReference type="HOGENOM" id="CLU_1573171_0_0_1"/>
<reference evidence="1" key="1">
    <citation type="submission" date="2015-04" db="UniProtKB">
        <authorList>
            <consortium name="EnsemblPlants"/>
        </authorList>
    </citation>
    <scope>IDENTIFICATION</scope>
</reference>
<dbReference type="AlphaFoldDB" id="A0A0E0JJ60"/>
<evidence type="ECO:0000313" key="2">
    <source>
        <dbReference type="Proteomes" id="UP000026962"/>
    </source>
</evidence>
<dbReference type="Gramene" id="OPUNC01G17200.1">
    <property type="protein sequence ID" value="OPUNC01G17200.1"/>
    <property type="gene ID" value="OPUNC01G17200"/>
</dbReference>
<keyword evidence="2" id="KW-1185">Reference proteome</keyword>
<protein>
    <submittedName>
        <fullName evidence="1">Uncharacterized protein</fullName>
    </submittedName>
</protein>
<proteinExistence type="predicted"/>
<dbReference type="EnsemblPlants" id="OPUNC01G17200.1">
    <property type="protein sequence ID" value="OPUNC01G17200.1"/>
    <property type="gene ID" value="OPUNC01G17200"/>
</dbReference>
<name>A0A0E0JJ60_ORYPU</name>
<dbReference type="Proteomes" id="UP000026962">
    <property type="component" value="Chromosome 1"/>
</dbReference>